<keyword evidence="2" id="KW-0812">Transmembrane</keyword>
<evidence type="ECO:0000256" key="2">
    <source>
        <dbReference type="SAM" id="Phobius"/>
    </source>
</evidence>
<reference evidence="4" key="1">
    <citation type="submission" date="2018-07" db="EMBL/GenBank/DDBJ databases">
        <authorList>
            <person name="Ceviker L.M."/>
            <person name="Benitez L.F."/>
            <person name="McCown C.A."/>
            <person name="Nayek S."/>
            <person name="Bhuiyan S."/>
            <person name="Hughes L.E."/>
            <person name="Garlena R.A."/>
            <person name="Russell D.A."/>
            <person name="Pope W.H."/>
            <person name="Jacobs-Sera D."/>
            <person name="Hatfull G.F."/>
        </authorList>
    </citation>
    <scope>NUCLEOTIDE SEQUENCE [LARGE SCALE GENOMIC DNA]</scope>
</reference>
<keyword evidence="4" id="KW-1185">Reference proteome</keyword>
<keyword evidence="2" id="KW-1133">Transmembrane helix</keyword>
<dbReference type="GeneID" id="64471750"/>
<evidence type="ECO:0000256" key="1">
    <source>
        <dbReference type="SAM" id="MobiDB-lite"/>
    </source>
</evidence>
<organism evidence="3 4">
    <name type="scientific">Streptomyces phage Thestral</name>
    <dbReference type="NCBI Taxonomy" id="2301715"/>
    <lineage>
        <taxon>Viruses</taxon>
        <taxon>Duplodnaviria</taxon>
        <taxon>Heunggongvirae</taxon>
        <taxon>Uroviricota</taxon>
        <taxon>Caudoviricetes</taxon>
        <taxon>Arquatrovirinae</taxon>
        <taxon>Caelumvirus</taxon>
        <taxon>Caelumvirus thestral</taxon>
    </lineage>
</organism>
<dbReference type="RefSeq" id="YP_010055814.1">
    <property type="nucleotide sequence ID" value="NC_054670.1"/>
</dbReference>
<feature type="region of interest" description="Disordered" evidence="1">
    <location>
        <begin position="141"/>
        <end position="163"/>
    </location>
</feature>
<dbReference type="EMBL" id="MH651190">
    <property type="protein sequence ID" value="AXQ65228.1"/>
    <property type="molecule type" value="Genomic_DNA"/>
</dbReference>
<evidence type="ECO:0000313" key="3">
    <source>
        <dbReference type="EMBL" id="AXQ65228.1"/>
    </source>
</evidence>
<accession>A0A385E2V0</accession>
<dbReference type="Proteomes" id="UP000264237">
    <property type="component" value="Segment"/>
</dbReference>
<keyword evidence="2" id="KW-0472">Membrane</keyword>
<feature type="transmembrane region" description="Helical" evidence="2">
    <location>
        <begin position="106"/>
        <end position="125"/>
    </location>
</feature>
<protein>
    <submittedName>
        <fullName evidence="3">Uncharacterized protein</fullName>
    </submittedName>
</protein>
<proteinExistence type="predicted"/>
<evidence type="ECO:0000313" key="4">
    <source>
        <dbReference type="Proteomes" id="UP000264237"/>
    </source>
</evidence>
<name>A0A385E2V0_9CAUD</name>
<sequence>MASYGPDGWRGLGEFTSPDKLITLSVDYGEEDFHIDARPGHKPAYMKDVLEQARVRGLEPMDADECEPELLDDGTVRIYLALAEPPAIKVVDLQEKRRQSSAKRMTISFAIAASIAVALLAPSPLRAVYPDMPHFGEDNNAESVPQHYHDPKTQTVHIRVKGD</sequence>
<gene>
    <name evidence="3" type="primary">31</name>
    <name evidence="3" type="ORF">SEA_THESTRAL_31</name>
</gene>
<dbReference type="KEGG" id="vg:64471750"/>